<feature type="transmembrane region" description="Helical" evidence="10">
    <location>
        <begin position="45"/>
        <end position="64"/>
    </location>
</feature>
<keyword evidence="5 8" id="KW-0406">Ion transport</keyword>
<reference evidence="12" key="1">
    <citation type="journal article" date="2023" name="IScience">
        <title>Live-bearing cockroach genome reveals convergent evolutionary mechanisms linked to viviparity in insects and beyond.</title>
        <authorList>
            <person name="Fouks B."/>
            <person name="Harrison M.C."/>
            <person name="Mikhailova A.A."/>
            <person name="Marchal E."/>
            <person name="English S."/>
            <person name="Carruthers M."/>
            <person name="Jennings E.C."/>
            <person name="Chiamaka E.L."/>
            <person name="Frigard R.A."/>
            <person name="Pippel M."/>
            <person name="Attardo G.M."/>
            <person name="Benoit J.B."/>
            <person name="Bornberg-Bauer E."/>
            <person name="Tobe S.S."/>
        </authorList>
    </citation>
    <scope>NUCLEOTIDE SEQUENCE</scope>
    <source>
        <strain evidence="12">Stay&amp;Tobe</strain>
    </source>
</reference>
<comment type="caution">
    <text evidence="12">The sequence shown here is derived from an EMBL/GenBank/DDBJ whole genome shotgun (WGS) entry which is preliminary data.</text>
</comment>
<organism evidence="12 13">
    <name type="scientific">Diploptera punctata</name>
    <name type="common">Pacific beetle cockroach</name>
    <dbReference type="NCBI Taxonomy" id="6984"/>
    <lineage>
        <taxon>Eukaryota</taxon>
        <taxon>Metazoa</taxon>
        <taxon>Ecdysozoa</taxon>
        <taxon>Arthropoda</taxon>
        <taxon>Hexapoda</taxon>
        <taxon>Insecta</taxon>
        <taxon>Pterygota</taxon>
        <taxon>Neoptera</taxon>
        <taxon>Polyneoptera</taxon>
        <taxon>Dictyoptera</taxon>
        <taxon>Blattodea</taxon>
        <taxon>Blaberoidea</taxon>
        <taxon>Blaberidae</taxon>
        <taxon>Diplopterinae</taxon>
        <taxon>Diploptera</taxon>
    </lineage>
</organism>
<feature type="transmembrane region" description="Helical" evidence="10">
    <location>
        <begin position="154"/>
        <end position="172"/>
    </location>
</feature>
<keyword evidence="6 10" id="KW-0472">Membrane</keyword>
<feature type="non-terminal residue" evidence="12">
    <location>
        <position position="604"/>
    </location>
</feature>
<evidence type="ECO:0000256" key="3">
    <source>
        <dbReference type="ARBA" id="ARBA00022692"/>
    </source>
</evidence>
<keyword evidence="13" id="KW-1185">Reference proteome</keyword>
<evidence type="ECO:0000256" key="10">
    <source>
        <dbReference type="SAM" id="Phobius"/>
    </source>
</evidence>
<evidence type="ECO:0000256" key="9">
    <source>
        <dbReference type="SAM" id="MobiDB-lite"/>
    </source>
</evidence>
<comment type="subcellular location">
    <subcellularLocation>
        <location evidence="1">Membrane</location>
        <topology evidence="1">Multi-pass membrane protein</topology>
    </subcellularLocation>
</comment>
<feature type="transmembrane region" description="Helical" evidence="10">
    <location>
        <begin position="118"/>
        <end position="142"/>
    </location>
</feature>
<evidence type="ECO:0000313" key="13">
    <source>
        <dbReference type="Proteomes" id="UP001233999"/>
    </source>
</evidence>
<dbReference type="InterPro" id="IPR003280">
    <property type="entry name" value="2pore_dom_K_chnl"/>
</dbReference>
<evidence type="ECO:0000256" key="6">
    <source>
        <dbReference type="ARBA" id="ARBA00023136"/>
    </source>
</evidence>
<dbReference type="GO" id="GO:0022841">
    <property type="term" value="F:potassium ion leak channel activity"/>
    <property type="evidence" value="ECO:0007669"/>
    <property type="project" value="TreeGrafter"/>
</dbReference>
<dbReference type="SUPFAM" id="SSF81324">
    <property type="entry name" value="Voltage-gated potassium channels"/>
    <property type="match status" value="2"/>
</dbReference>
<dbReference type="PRINTS" id="PR01333">
    <property type="entry name" value="2POREKCHANEL"/>
</dbReference>
<keyword evidence="7 8" id="KW-0407">Ion channel</keyword>
<sequence>LLSKTYPVIHPHVMDKLSEYCGRPIFQQHDNHTDVEDFEPLVWDFYNSVFFVITVVSTIGYGNLSPSSATGRMIMIVYALIGIPMNGIMLATLAEFFSTALKRVHKRYKMRHNETRTGFVADIILFLIPGFVVFIFLPTGIFMHFEGWTFDQSLYYAFVTLTTIGFGDLVAGQTDKLHDNEILFILYKVLLLIWIVFGLGYLVMILGFITRAMRSKKVARLEHKLASNLKHTQSKLWHNFTRDMSYFRRVLNELYVMKLKPVYKYEEPIDIKIRARSSSEPTLYGLPDRSDKTGPGFGVWRRRANSETAAGLRLPRVLSDSDLEKIDRDATFRAATVIEPSELLFHMVNALGAEEEGVQGFTDAEILASEEANRWTIGGEPIPKRNRAASEVRFPMKQHTMDNQWTWSGDPHQLARTRHKSLIPPTTRRPSLFQMAAARIKQPLKKRHKTKSTNDLSPELNLDSDPYMTQTSMHPALEETSLADFLRAVTSLQQTRIRSDITPRPHRKNGTSGMTPPGSLHSLFSHSDRRMSLLPTPTPSVHNASLRRSSLHPAVSRRFSVHLTNLNTPIPSSNQTPTQPVNQMPVQPLRRMAPHLFEGQSPPH</sequence>
<evidence type="ECO:0000256" key="1">
    <source>
        <dbReference type="ARBA" id="ARBA00004141"/>
    </source>
</evidence>
<dbReference type="AlphaFoldDB" id="A0AAD7ZW33"/>
<dbReference type="GO" id="GO:0015271">
    <property type="term" value="F:outward rectifier potassium channel activity"/>
    <property type="evidence" value="ECO:0007669"/>
    <property type="project" value="TreeGrafter"/>
</dbReference>
<dbReference type="GO" id="GO:0005886">
    <property type="term" value="C:plasma membrane"/>
    <property type="evidence" value="ECO:0007669"/>
    <property type="project" value="TreeGrafter"/>
</dbReference>
<evidence type="ECO:0000256" key="8">
    <source>
        <dbReference type="RuleBase" id="RU003857"/>
    </source>
</evidence>
<dbReference type="Pfam" id="PF07885">
    <property type="entry name" value="Ion_trans_2"/>
    <property type="match status" value="2"/>
</dbReference>
<comment type="similarity">
    <text evidence="8">Belongs to the two pore domain potassium channel (TC 1.A.1.8) family.</text>
</comment>
<feature type="transmembrane region" description="Helical" evidence="10">
    <location>
        <begin position="184"/>
        <end position="210"/>
    </location>
</feature>
<feature type="region of interest" description="Disordered" evidence="9">
    <location>
        <begin position="443"/>
        <end position="463"/>
    </location>
</feature>
<dbReference type="PANTHER" id="PTHR11003">
    <property type="entry name" value="POTASSIUM CHANNEL, SUBFAMILY K"/>
    <property type="match status" value="1"/>
</dbReference>
<dbReference type="Gene3D" id="1.10.287.70">
    <property type="match status" value="1"/>
</dbReference>
<gene>
    <name evidence="12" type="ORF">L9F63_019550</name>
</gene>
<feature type="domain" description="Potassium channel" evidence="11">
    <location>
        <begin position="128"/>
        <end position="214"/>
    </location>
</feature>
<keyword evidence="2 8" id="KW-0813">Transport</keyword>
<evidence type="ECO:0000256" key="4">
    <source>
        <dbReference type="ARBA" id="ARBA00022989"/>
    </source>
</evidence>
<dbReference type="EMBL" id="JASPKZ010006830">
    <property type="protein sequence ID" value="KAJ9586868.1"/>
    <property type="molecule type" value="Genomic_DNA"/>
</dbReference>
<protein>
    <recommendedName>
        <fullName evidence="11">Potassium channel domain-containing protein</fullName>
    </recommendedName>
</protein>
<keyword evidence="3 8" id="KW-0812">Transmembrane</keyword>
<feature type="transmembrane region" description="Helical" evidence="10">
    <location>
        <begin position="76"/>
        <end position="98"/>
    </location>
</feature>
<dbReference type="PANTHER" id="PTHR11003:SF352">
    <property type="entry name" value="BCDNA.GH04802-RELATED"/>
    <property type="match status" value="1"/>
</dbReference>
<proteinExistence type="inferred from homology"/>
<name>A0AAD7ZW33_DIPPU</name>
<feature type="domain" description="Potassium channel" evidence="11">
    <location>
        <begin position="40"/>
        <end position="98"/>
    </location>
</feature>
<evidence type="ECO:0000256" key="7">
    <source>
        <dbReference type="ARBA" id="ARBA00023303"/>
    </source>
</evidence>
<keyword evidence="4 10" id="KW-1133">Transmembrane helix</keyword>
<evidence type="ECO:0000259" key="11">
    <source>
        <dbReference type="Pfam" id="PF07885"/>
    </source>
</evidence>
<reference evidence="12" key="2">
    <citation type="submission" date="2023-05" db="EMBL/GenBank/DDBJ databases">
        <authorList>
            <person name="Fouks B."/>
        </authorList>
    </citation>
    <scope>NUCLEOTIDE SEQUENCE</scope>
    <source>
        <strain evidence="12">Stay&amp;Tobe</strain>
        <tissue evidence="12">Testes</tissue>
    </source>
</reference>
<dbReference type="InterPro" id="IPR013099">
    <property type="entry name" value="K_chnl_dom"/>
</dbReference>
<evidence type="ECO:0000256" key="2">
    <source>
        <dbReference type="ARBA" id="ARBA00022448"/>
    </source>
</evidence>
<dbReference type="Proteomes" id="UP001233999">
    <property type="component" value="Unassembled WGS sequence"/>
</dbReference>
<evidence type="ECO:0000256" key="5">
    <source>
        <dbReference type="ARBA" id="ARBA00023065"/>
    </source>
</evidence>
<dbReference type="GO" id="GO:0030322">
    <property type="term" value="P:stabilization of membrane potential"/>
    <property type="evidence" value="ECO:0007669"/>
    <property type="project" value="TreeGrafter"/>
</dbReference>
<accession>A0AAD7ZW33</accession>
<evidence type="ECO:0000313" key="12">
    <source>
        <dbReference type="EMBL" id="KAJ9586868.1"/>
    </source>
</evidence>